<dbReference type="KEGG" id="cvr:CHLNCDRAFT_140000"/>
<feature type="compositionally biased region" description="Basic and acidic residues" evidence="1">
    <location>
        <begin position="31"/>
        <end position="44"/>
    </location>
</feature>
<feature type="compositionally biased region" description="Acidic residues" evidence="1">
    <location>
        <begin position="85"/>
        <end position="96"/>
    </location>
</feature>
<reference evidence="2 3" key="1">
    <citation type="journal article" date="2010" name="Plant Cell">
        <title>The Chlorella variabilis NC64A genome reveals adaptation to photosymbiosis, coevolution with viruses, and cryptic sex.</title>
        <authorList>
            <person name="Blanc G."/>
            <person name="Duncan G."/>
            <person name="Agarkova I."/>
            <person name="Borodovsky M."/>
            <person name="Gurnon J."/>
            <person name="Kuo A."/>
            <person name="Lindquist E."/>
            <person name="Lucas S."/>
            <person name="Pangilinan J."/>
            <person name="Polle J."/>
            <person name="Salamov A."/>
            <person name="Terry A."/>
            <person name="Yamada T."/>
            <person name="Dunigan D.D."/>
            <person name="Grigoriev I.V."/>
            <person name="Claverie J.M."/>
            <person name="Van Etten J.L."/>
        </authorList>
    </citation>
    <scope>NUCLEOTIDE SEQUENCE [LARGE SCALE GENOMIC DNA]</scope>
    <source>
        <strain evidence="2 3">NC64A</strain>
    </source>
</reference>
<dbReference type="Proteomes" id="UP000008141">
    <property type="component" value="Unassembled WGS sequence"/>
</dbReference>
<dbReference type="AlphaFoldDB" id="E1ZRD1"/>
<accession>E1ZRD1</accession>
<keyword evidence="3" id="KW-1185">Reference proteome</keyword>
<sequence>MRRMLGLAPSPADLWRARKLLAAKVEEEEEEKKQEPVKKVKAQADDDEAEAKEEEEQPAKKVKAQAQEAEKEEEEQPARQQEDPAVIEEEAEEEEGKEGKPRAATAPWARRMRKSLDQRQPWERDAKPEGVPVASADGRVSAAALQVGLYLPLLLPPCSFGDDLNFCLGQRWLIEPLDDGAGSSLPADLYAQQRLARLTARPTPQGASRLTASSAAGACDSGLSGAGSPQCWTLAYDQCIDGFASRAHLPRHVVANEPSVLASLYQSTFSSGSFGNPATPPAQYSRVCLANTATAGSQACKDVAPNDYLIQVVGIRPASYGPCDFQAGAVYVVTAAVDVGGRVEAYNTSSPALSRR</sequence>
<gene>
    <name evidence="2" type="ORF">CHLNCDRAFT_140000</name>
</gene>
<feature type="compositionally biased region" description="Acidic residues" evidence="1">
    <location>
        <begin position="45"/>
        <end position="56"/>
    </location>
</feature>
<name>E1ZRD1_CHLVA</name>
<feature type="compositionally biased region" description="Basic and acidic residues" evidence="1">
    <location>
        <begin position="114"/>
        <end position="128"/>
    </location>
</feature>
<dbReference type="GeneID" id="17351042"/>
<dbReference type="InParanoid" id="E1ZRD1"/>
<dbReference type="RefSeq" id="XP_005843710.1">
    <property type="nucleotide sequence ID" value="XM_005843648.1"/>
</dbReference>
<evidence type="ECO:0000313" key="3">
    <source>
        <dbReference type="Proteomes" id="UP000008141"/>
    </source>
</evidence>
<feature type="region of interest" description="Disordered" evidence="1">
    <location>
        <begin position="25"/>
        <end position="133"/>
    </location>
</feature>
<protein>
    <submittedName>
        <fullName evidence="2">Expressed protein</fullName>
    </submittedName>
</protein>
<evidence type="ECO:0000313" key="2">
    <source>
        <dbReference type="EMBL" id="EFN51608.1"/>
    </source>
</evidence>
<organism evidence="3">
    <name type="scientific">Chlorella variabilis</name>
    <name type="common">Green alga</name>
    <dbReference type="NCBI Taxonomy" id="554065"/>
    <lineage>
        <taxon>Eukaryota</taxon>
        <taxon>Viridiplantae</taxon>
        <taxon>Chlorophyta</taxon>
        <taxon>core chlorophytes</taxon>
        <taxon>Trebouxiophyceae</taxon>
        <taxon>Chlorellales</taxon>
        <taxon>Chlorellaceae</taxon>
        <taxon>Chlorella clade</taxon>
        <taxon>Chlorella</taxon>
    </lineage>
</organism>
<dbReference type="EMBL" id="GL433862">
    <property type="protein sequence ID" value="EFN51608.1"/>
    <property type="molecule type" value="Genomic_DNA"/>
</dbReference>
<evidence type="ECO:0000256" key="1">
    <source>
        <dbReference type="SAM" id="MobiDB-lite"/>
    </source>
</evidence>
<proteinExistence type="predicted"/>